<dbReference type="EMBL" id="JACIEK010000002">
    <property type="protein sequence ID" value="MBB3997498.1"/>
    <property type="molecule type" value="Genomic_DNA"/>
</dbReference>
<feature type="signal peptide" evidence="1">
    <location>
        <begin position="1"/>
        <end position="33"/>
    </location>
</feature>
<dbReference type="AlphaFoldDB" id="A0A7W6EFX5"/>
<protein>
    <submittedName>
        <fullName evidence="2">Uncharacterized protein</fullName>
    </submittedName>
</protein>
<organism evidence="2 3">
    <name type="scientific">Aureimonas pseudogalii</name>
    <dbReference type="NCBI Taxonomy" id="1744844"/>
    <lineage>
        <taxon>Bacteria</taxon>
        <taxon>Pseudomonadati</taxon>
        <taxon>Pseudomonadota</taxon>
        <taxon>Alphaproteobacteria</taxon>
        <taxon>Hyphomicrobiales</taxon>
        <taxon>Aurantimonadaceae</taxon>
        <taxon>Aureimonas</taxon>
    </lineage>
</organism>
<evidence type="ECO:0000313" key="2">
    <source>
        <dbReference type="EMBL" id="MBB3997498.1"/>
    </source>
</evidence>
<proteinExistence type="predicted"/>
<reference evidence="2 3" key="1">
    <citation type="submission" date="2020-08" db="EMBL/GenBank/DDBJ databases">
        <title>Genomic Encyclopedia of Type Strains, Phase IV (KMG-IV): sequencing the most valuable type-strain genomes for metagenomic binning, comparative biology and taxonomic classification.</title>
        <authorList>
            <person name="Goeker M."/>
        </authorList>
    </citation>
    <scope>NUCLEOTIDE SEQUENCE [LARGE SCALE GENOMIC DNA]</scope>
    <source>
        <strain evidence="2 3">DSM 102238</strain>
    </source>
</reference>
<accession>A0A7W6EFX5</accession>
<dbReference type="Proteomes" id="UP000542776">
    <property type="component" value="Unassembled WGS sequence"/>
</dbReference>
<feature type="chain" id="PRO_5030986747" evidence="1">
    <location>
        <begin position="34"/>
        <end position="189"/>
    </location>
</feature>
<dbReference type="RefSeq" id="WP_183199059.1">
    <property type="nucleotide sequence ID" value="NZ_JACIEK010000002.1"/>
</dbReference>
<sequence>MSMKKCLRTCAVVPVLCLLVMLPAVFSTGPATARSSWTYDREKAVALSKASKCADLWELLWTWSKTGNWTARHDLALSVTYNGLIPPLSRMNETSYRKSMIDILMYGMVHDLWYFRPFLDTTALPGRELHHYKPTLECMRDSENRHHCINSAVREGVLPEFDALARRIDRSASEEKATCSPTHHLERFP</sequence>
<evidence type="ECO:0000256" key="1">
    <source>
        <dbReference type="SAM" id="SignalP"/>
    </source>
</evidence>
<keyword evidence="1" id="KW-0732">Signal</keyword>
<comment type="caution">
    <text evidence="2">The sequence shown here is derived from an EMBL/GenBank/DDBJ whole genome shotgun (WGS) entry which is preliminary data.</text>
</comment>
<name>A0A7W6EFX5_9HYPH</name>
<gene>
    <name evidence="2" type="ORF">GGR04_001334</name>
</gene>
<evidence type="ECO:0000313" key="3">
    <source>
        <dbReference type="Proteomes" id="UP000542776"/>
    </source>
</evidence>
<keyword evidence="3" id="KW-1185">Reference proteome</keyword>